<proteinExistence type="predicted"/>
<feature type="region of interest" description="Disordered" evidence="1">
    <location>
        <begin position="40"/>
        <end position="59"/>
    </location>
</feature>
<accession>A0A7S4CTU8</accession>
<feature type="region of interest" description="Disordered" evidence="1">
    <location>
        <begin position="74"/>
        <end position="150"/>
    </location>
</feature>
<organism evidence="2">
    <name type="scientific">Eutreptiella gymnastica</name>
    <dbReference type="NCBI Taxonomy" id="73025"/>
    <lineage>
        <taxon>Eukaryota</taxon>
        <taxon>Discoba</taxon>
        <taxon>Euglenozoa</taxon>
        <taxon>Euglenida</taxon>
        <taxon>Spirocuta</taxon>
        <taxon>Euglenophyceae</taxon>
        <taxon>Eutreptiales</taxon>
        <taxon>Eutreptiaceae</taxon>
        <taxon>Eutreptiella</taxon>
    </lineage>
</organism>
<feature type="compositionally biased region" description="Polar residues" evidence="1">
    <location>
        <begin position="40"/>
        <end position="55"/>
    </location>
</feature>
<reference evidence="2" key="1">
    <citation type="submission" date="2021-01" db="EMBL/GenBank/DDBJ databases">
        <authorList>
            <person name="Corre E."/>
            <person name="Pelletier E."/>
            <person name="Niang G."/>
            <person name="Scheremetjew M."/>
            <person name="Finn R."/>
            <person name="Kale V."/>
            <person name="Holt S."/>
            <person name="Cochrane G."/>
            <person name="Meng A."/>
            <person name="Brown T."/>
            <person name="Cohen L."/>
        </authorList>
    </citation>
    <scope>NUCLEOTIDE SEQUENCE</scope>
    <source>
        <strain evidence="2">CCMP1594</strain>
    </source>
</reference>
<name>A0A7S4CTU8_9EUGL</name>
<gene>
    <name evidence="2" type="ORF">EGYM00163_LOCUS17329</name>
</gene>
<dbReference type="EMBL" id="HBJA01048968">
    <property type="protein sequence ID" value="CAE0806203.1"/>
    <property type="molecule type" value="Transcribed_RNA"/>
</dbReference>
<dbReference type="AlphaFoldDB" id="A0A7S4CTU8"/>
<sequence length="150" mass="16746">MYRPLPSLSLCAVSTSSDRLPRLSQVPGTQHNGPLRHVQTPTQHHPPIRNQTSHLPSCGQRTALRLVDRTDIEWGHDNGRHQSTKQYRLVPLPPSATRPPTPPSEDGLELCYLRQSGRSPLNTDPTPTVAQTMWGRGSGIDRPTPRVQMR</sequence>
<feature type="compositionally biased region" description="Polar residues" evidence="1">
    <location>
        <begin position="116"/>
        <end position="131"/>
    </location>
</feature>
<evidence type="ECO:0000256" key="1">
    <source>
        <dbReference type="SAM" id="MobiDB-lite"/>
    </source>
</evidence>
<protein>
    <submittedName>
        <fullName evidence="2">Uncharacterized protein</fullName>
    </submittedName>
</protein>
<feature type="compositionally biased region" description="Pro residues" evidence="1">
    <location>
        <begin position="91"/>
        <end position="103"/>
    </location>
</feature>
<evidence type="ECO:0000313" key="2">
    <source>
        <dbReference type="EMBL" id="CAE0806203.1"/>
    </source>
</evidence>